<organism evidence="1 2">
    <name type="scientific">Phakopsora pachyrhizi</name>
    <name type="common">Asian soybean rust disease fungus</name>
    <dbReference type="NCBI Taxonomy" id="170000"/>
    <lineage>
        <taxon>Eukaryota</taxon>
        <taxon>Fungi</taxon>
        <taxon>Dikarya</taxon>
        <taxon>Basidiomycota</taxon>
        <taxon>Pucciniomycotina</taxon>
        <taxon>Pucciniomycetes</taxon>
        <taxon>Pucciniales</taxon>
        <taxon>Phakopsoraceae</taxon>
        <taxon>Phakopsora</taxon>
    </lineage>
</organism>
<protein>
    <submittedName>
        <fullName evidence="1">Uncharacterized protein</fullName>
    </submittedName>
</protein>
<reference evidence="1" key="1">
    <citation type="submission" date="2022-06" db="EMBL/GenBank/DDBJ databases">
        <authorList>
            <consortium name="SYNGENTA / RWTH Aachen University"/>
        </authorList>
    </citation>
    <scope>NUCLEOTIDE SEQUENCE</scope>
</reference>
<dbReference type="AlphaFoldDB" id="A0AAV0BFD7"/>
<evidence type="ECO:0000313" key="2">
    <source>
        <dbReference type="Proteomes" id="UP001153365"/>
    </source>
</evidence>
<comment type="caution">
    <text evidence="1">The sequence shown here is derived from an EMBL/GenBank/DDBJ whole genome shotgun (WGS) entry which is preliminary data.</text>
</comment>
<gene>
    <name evidence="1" type="ORF">PPACK8108_LOCUS18783</name>
</gene>
<accession>A0AAV0BFD7</accession>
<dbReference type="InterPro" id="IPR045864">
    <property type="entry name" value="aa-tRNA-synth_II/BPL/LPL"/>
</dbReference>
<evidence type="ECO:0000313" key="1">
    <source>
        <dbReference type="EMBL" id="CAH7684553.1"/>
    </source>
</evidence>
<proteinExistence type="predicted"/>
<dbReference type="Gene3D" id="3.30.930.10">
    <property type="entry name" value="Bira Bifunctional Protein, Domain 2"/>
    <property type="match status" value="1"/>
</dbReference>
<feature type="non-terminal residue" evidence="1">
    <location>
        <position position="1"/>
    </location>
</feature>
<sequence length="63" mass="7460">SSQLYLETCLPSLGDCFHIQEIFFSWTRRHLSEYMHLESELGFISFEELLTHIKELVGGVFFF</sequence>
<dbReference type="Proteomes" id="UP001153365">
    <property type="component" value="Unassembled WGS sequence"/>
</dbReference>
<dbReference type="EMBL" id="CALTRL010005481">
    <property type="protein sequence ID" value="CAH7684553.1"/>
    <property type="molecule type" value="Genomic_DNA"/>
</dbReference>
<name>A0AAV0BFD7_PHAPC</name>
<dbReference type="SUPFAM" id="SSF55681">
    <property type="entry name" value="Class II aaRS and biotin synthetases"/>
    <property type="match status" value="1"/>
</dbReference>
<keyword evidence="2" id="KW-1185">Reference proteome</keyword>